<evidence type="ECO:0000313" key="3">
    <source>
        <dbReference type="EMBL" id="GFS12513.1"/>
    </source>
</evidence>
<name>A0AAV4IPI1_9GAST</name>
<keyword evidence="1" id="KW-0175">Coiled coil</keyword>
<dbReference type="PANTHER" id="PTHR47027:SF25">
    <property type="entry name" value="REVERSE TRANSCRIPTASE DOMAIN-CONTAINING PROTEIN"/>
    <property type="match status" value="1"/>
</dbReference>
<dbReference type="PANTHER" id="PTHR47027">
    <property type="entry name" value="REVERSE TRANSCRIPTASE DOMAIN-CONTAINING PROTEIN"/>
    <property type="match status" value="1"/>
</dbReference>
<evidence type="ECO:0000313" key="4">
    <source>
        <dbReference type="Proteomes" id="UP000762676"/>
    </source>
</evidence>
<keyword evidence="4" id="KW-1185">Reference proteome</keyword>
<accession>A0AAV4IPI1</accession>
<feature type="non-terminal residue" evidence="3">
    <location>
        <position position="1"/>
    </location>
</feature>
<dbReference type="EMBL" id="BMAT01013406">
    <property type="protein sequence ID" value="GFS12513.1"/>
    <property type="molecule type" value="Genomic_DNA"/>
</dbReference>
<dbReference type="AlphaFoldDB" id="A0AAV4IPI1"/>
<gene>
    <name evidence="3" type="ORF">ElyMa_006699500</name>
</gene>
<feature type="domain" description="Band 7" evidence="2">
    <location>
        <begin position="66"/>
        <end position="155"/>
    </location>
</feature>
<protein>
    <recommendedName>
        <fullName evidence="2">Band 7 domain-containing protein</fullName>
    </recommendedName>
</protein>
<dbReference type="InterPro" id="IPR001107">
    <property type="entry name" value="Band_7"/>
</dbReference>
<evidence type="ECO:0000256" key="1">
    <source>
        <dbReference type="SAM" id="Coils"/>
    </source>
</evidence>
<reference evidence="3 4" key="1">
    <citation type="journal article" date="2021" name="Elife">
        <title>Chloroplast acquisition without the gene transfer in kleptoplastic sea slugs, Plakobranchus ocellatus.</title>
        <authorList>
            <person name="Maeda T."/>
            <person name="Takahashi S."/>
            <person name="Yoshida T."/>
            <person name="Shimamura S."/>
            <person name="Takaki Y."/>
            <person name="Nagai Y."/>
            <person name="Toyoda A."/>
            <person name="Suzuki Y."/>
            <person name="Arimoto A."/>
            <person name="Ishii H."/>
            <person name="Satoh N."/>
            <person name="Nishiyama T."/>
            <person name="Hasebe M."/>
            <person name="Maruyama T."/>
            <person name="Minagawa J."/>
            <person name="Obokata J."/>
            <person name="Shigenobu S."/>
        </authorList>
    </citation>
    <scope>NUCLEOTIDE SEQUENCE [LARGE SCALE GENOMIC DNA]</scope>
</reference>
<comment type="caution">
    <text evidence="3">The sequence shown here is derived from an EMBL/GenBank/DDBJ whole genome shotgun (WGS) entry which is preliminary data.</text>
</comment>
<proteinExistence type="predicted"/>
<feature type="coiled-coil region" evidence="1">
    <location>
        <begin position="369"/>
        <end position="403"/>
    </location>
</feature>
<dbReference type="Pfam" id="PF01145">
    <property type="entry name" value="Band_7"/>
    <property type="match status" value="1"/>
</dbReference>
<evidence type="ECO:0000259" key="2">
    <source>
        <dbReference type="Pfam" id="PF01145"/>
    </source>
</evidence>
<organism evidence="3 4">
    <name type="scientific">Elysia marginata</name>
    <dbReference type="NCBI Taxonomy" id="1093978"/>
    <lineage>
        <taxon>Eukaryota</taxon>
        <taxon>Metazoa</taxon>
        <taxon>Spiralia</taxon>
        <taxon>Lophotrochozoa</taxon>
        <taxon>Mollusca</taxon>
        <taxon>Gastropoda</taxon>
        <taxon>Heterobranchia</taxon>
        <taxon>Euthyneura</taxon>
        <taxon>Panpulmonata</taxon>
        <taxon>Sacoglossa</taxon>
        <taxon>Placobranchoidea</taxon>
        <taxon>Plakobranchidae</taxon>
        <taxon>Elysia</taxon>
    </lineage>
</organism>
<sequence length="464" mass="53429">FGFKRQQSTGTVKTNKVYGPGGKFMIGPDFGFKTFQASAHFVNFNNLEVYTWNKLEFGFKRQQSTGTVKTNKVYGPGGKFMIGPDFGFKTFQASAHFVNFNNLEVYTWNKLEIEIDVSFQYFLRKDDLPYIHKFYDVNYGTTIRTSAISAIKSVLLYGCEAWNASTMCIKRIQVFINRCLRRILRIKWTDKISNESLWERTRQIPAGDEIGRRRWRWIGHTLRKPCGSITKNVLDWNPQGKRSRGRPRGTWRRVRDNDVKTETAKHETDHFISKRKEIEAKLFKAVRDKLGGTCCEKGCEELDGGCPEGCKGPDDCNDEEDKGLWVNVKYFQLGAIQIPDVVEERKLEKLITEEAVERGQYLQDASVIRKNTEAIVRDINNQAEELRQRAETQSQQLRIISQANYTAIVEKARSKGLKDLYDQLGIKDQAVKSSFDYLRTLRGLDHVHLTVDFQQRIVGGLGRG</sequence>
<dbReference type="Proteomes" id="UP000762676">
    <property type="component" value="Unassembled WGS sequence"/>
</dbReference>